<dbReference type="AlphaFoldDB" id="A0AAF0DAW3"/>
<evidence type="ECO:0000313" key="3">
    <source>
        <dbReference type="EMBL" id="WEW54591.1"/>
    </source>
</evidence>
<evidence type="ECO:0000313" key="4">
    <source>
        <dbReference type="Proteomes" id="UP001219355"/>
    </source>
</evidence>
<protein>
    <submittedName>
        <fullName evidence="3">Uncharacterized protein</fullName>
    </submittedName>
</protein>
<keyword evidence="2" id="KW-0732">Signal</keyword>
<dbReference type="EMBL" id="CP120627">
    <property type="protein sequence ID" value="WEW54591.1"/>
    <property type="molecule type" value="Genomic_DNA"/>
</dbReference>
<sequence length="90" mass="9312">MRLSRVLLYLGVSSFVRAYGETNAYPTGLDNNGSAPLAPSTSASSSSASMAIQSPTPSEIVAPEDDSDYNGGGPRDDSNSVSYRKGGFGM</sequence>
<feature type="compositionally biased region" description="Low complexity" evidence="1">
    <location>
        <begin position="34"/>
        <end position="55"/>
    </location>
</feature>
<evidence type="ECO:0000256" key="2">
    <source>
        <dbReference type="SAM" id="SignalP"/>
    </source>
</evidence>
<accession>A0AAF0DAW3</accession>
<reference evidence="3" key="1">
    <citation type="submission" date="2023-03" db="EMBL/GenBank/DDBJ databases">
        <title>Emydomyces testavorans Genome Sequence.</title>
        <authorList>
            <person name="Hoyer L."/>
        </authorList>
    </citation>
    <scope>NUCLEOTIDE SEQUENCE</scope>
    <source>
        <strain evidence="3">16-2883</strain>
    </source>
</reference>
<keyword evidence="4" id="KW-1185">Reference proteome</keyword>
<organism evidence="3 4">
    <name type="scientific">Emydomyces testavorans</name>
    <dbReference type="NCBI Taxonomy" id="2070801"/>
    <lineage>
        <taxon>Eukaryota</taxon>
        <taxon>Fungi</taxon>
        <taxon>Dikarya</taxon>
        <taxon>Ascomycota</taxon>
        <taxon>Pezizomycotina</taxon>
        <taxon>Eurotiomycetes</taxon>
        <taxon>Eurotiomycetidae</taxon>
        <taxon>Onygenales</taxon>
        <taxon>Nannizziopsiaceae</taxon>
        <taxon>Emydomyces</taxon>
    </lineage>
</organism>
<feature type="chain" id="PRO_5042017705" evidence="2">
    <location>
        <begin position="19"/>
        <end position="90"/>
    </location>
</feature>
<feature type="region of interest" description="Disordered" evidence="1">
    <location>
        <begin position="23"/>
        <end position="90"/>
    </location>
</feature>
<feature type="signal peptide" evidence="2">
    <location>
        <begin position="1"/>
        <end position="18"/>
    </location>
</feature>
<gene>
    <name evidence="3" type="ORF">PRK78_000011</name>
</gene>
<proteinExistence type="predicted"/>
<dbReference type="Proteomes" id="UP001219355">
    <property type="component" value="Chromosome 1"/>
</dbReference>
<name>A0AAF0DAW3_9EURO</name>
<evidence type="ECO:0000256" key="1">
    <source>
        <dbReference type="SAM" id="MobiDB-lite"/>
    </source>
</evidence>